<dbReference type="Pfam" id="PF03372">
    <property type="entry name" value="Exo_endo_phos"/>
    <property type="match status" value="1"/>
</dbReference>
<dbReference type="Proteomes" id="UP001293593">
    <property type="component" value="Unassembled WGS sequence"/>
</dbReference>
<gene>
    <name evidence="2" type="ORF">QN277_017095</name>
</gene>
<protein>
    <recommendedName>
        <fullName evidence="1">Endonuclease/exonuclease/phosphatase domain-containing protein</fullName>
    </recommendedName>
</protein>
<dbReference type="Gene3D" id="3.60.10.10">
    <property type="entry name" value="Endonuclease/exonuclease/phosphatase"/>
    <property type="match status" value="1"/>
</dbReference>
<accession>A0AAE1MRD9</accession>
<proteinExistence type="predicted"/>
<dbReference type="PANTHER" id="PTHR33710:SF71">
    <property type="entry name" value="ENDONUCLEASE_EXONUCLEASE_PHOSPHATASE DOMAIN-CONTAINING PROTEIN"/>
    <property type="match status" value="1"/>
</dbReference>
<dbReference type="AlphaFoldDB" id="A0AAE1MRD9"/>
<comment type="caution">
    <text evidence="2">The sequence shown here is derived from an EMBL/GenBank/DDBJ whole genome shotgun (WGS) entry which is preliminary data.</text>
</comment>
<dbReference type="EMBL" id="JAWXYG010000004">
    <property type="protein sequence ID" value="KAK4273760.1"/>
    <property type="molecule type" value="Genomic_DNA"/>
</dbReference>
<dbReference type="InterPro" id="IPR005135">
    <property type="entry name" value="Endo/exonuclease/phosphatase"/>
</dbReference>
<sequence length="377" mass="44236">METKIQSTKIMKLRRRFGFQHDLYVDPEGLSGGLAVWWKDNITLNVLYKSKNIIHVVMESAGLKVPKFATFVYGPPKEKDRRVVWNILRSLAVNDLEPWLAVGDFNDLLSQAEKEGGLPRAMRKIINFQKVVSDCNLIDLEFKGSKFTWCNNRPNALVRERLDRALGNAAFRDDFDHAMVFNVEPLGSDHHALVVDCWYCEEKSPKQFKFEASWVQHEEFLQIVAEGWNGVEGIVDNKMKDLIRRLEACKKHLLRWSKSAFPNFKKVIEHLRNQLERCFAGQLSDIKFQEAEELVRLIEEAWDREESYWWQRSRISWLNCGDRNTRFFHCSVIQRRQRNKILRLKDENGIWLEERDAINNSFSAFYQNLFSSGGSDQ</sequence>
<dbReference type="GO" id="GO:0003824">
    <property type="term" value="F:catalytic activity"/>
    <property type="evidence" value="ECO:0007669"/>
    <property type="project" value="InterPro"/>
</dbReference>
<dbReference type="InterPro" id="IPR036691">
    <property type="entry name" value="Endo/exonu/phosph_ase_sf"/>
</dbReference>
<evidence type="ECO:0000259" key="1">
    <source>
        <dbReference type="Pfam" id="PF03372"/>
    </source>
</evidence>
<feature type="domain" description="Endonuclease/exonuclease/phosphatase" evidence="1">
    <location>
        <begin position="26"/>
        <end position="190"/>
    </location>
</feature>
<organism evidence="2 3">
    <name type="scientific">Acacia crassicarpa</name>
    <name type="common">northern wattle</name>
    <dbReference type="NCBI Taxonomy" id="499986"/>
    <lineage>
        <taxon>Eukaryota</taxon>
        <taxon>Viridiplantae</taxon>
        <taxon>Streptophyta</taxon>
        <taxon>Embryophyta</taxon>
        <taxon>Tracheophyta</taxon>
        <taxon>Spermatophyta</taxon>
        <taxon>Magnoliopsida</taxon>
        <taxon>eudicotyledons</taxon>
        <taxon>Gunneridae</taxon>
        <taxon>Pentapetalae</taxon>
        <taxon>rosids</taxon>
        <taxon>fabids</taxon>
        <taxon>Fabales</taxon>
        <taxon>Fabaceae</taxon>
        <taxon>Caesalpinioideae</taxon>
        <taxon>mimosoid clade</taxon>
        <taxon>Acacieae</taxon>
        <taxon>Acacia</taxon>
    </lineage>
</organism>
<keyword evidence="3" id="KW-1185">Reference proteome</keyword>
<reference evidence="2" key="1">
    <citation type="submission" date="2023-10" db="EMBL/GenBank/DDBJ databases">
        <title>Chromosome-level genome of the transformable northern wattle, Acacia crassicarpa.</title>
        <authorList>
            <person name="Massaro I."/>
            <person name="Sinha N.R."/>
            <person name="Poethig S."/>
            <person name="Leichty A.R."/>
        </authorList>
    </citation>
    <scope>NUCLEOTIDE SEQUENCE</scope>
    <source>
        <strain evidence="2">Acra3RX</strain>
        <tissue evidence="2">Leaf</tissue>
    </source>
</reference>
<name>A0AAE1MRD9_9FABA</name>
<dbReference type="PANTHER" id="PTHR33710">
    <property type="entry name" value="BNAC02G09200D PROTEIN"/>
    <property type="match status" value="1"/>
</dbReference>
<evidence type="ECO:0000313" key="3">
    <source>
        <dbReference type="Proteomes" id="UP001293593"/>
    </source>
</evidence>
<dbReference type="SUPFAM" id="SSF56219">
    <property type="entry name" value="DNase I-like"/>
    <property type="match status" value="1"/>
</dbReference>
<evidence type="ECO:0000313" key="2">
    <source>
        <dbReference type="EMBL" id="KAK4273760.1"/>
    </source>
</evidence>